<name>A0A1A9UVF6_GLOAU</name>
<evidence type="ECO:0000313" key="2">
    <source>
        <dbReference type="EnsemblMetazoa" id="GAUT016928-PA"/>
    </source>
</evidence>
<keyword evidence="1" id="KW-0812">Transmembrane</keyword>
<dbReference type="Proteomes" id="UP000078200">
    <property type="component" value="Unassembled WGS sequence"/>
</dbReference>
<organism evidence="2 3">
    <name type="scientific">Glossina austeni</name>
    <name type="common">Savannah tsetse fly</name>
    <dbReference type="NCBI Taxonomy" id="7395"/>
    <lineage>
        <taxon>Eukaryota</taxon>
        <taxon>Metazoa</taxon>
        <taxon>Ecdysozoa</taxon>
        <taxon>Arthropoda</taxon>
        <taxon>Hexapoda</taxon>
        <taxon>Insecta</taxon>
        <taxon>Pterygota</taxon>
        <taxon>Neoptera</taxon>
        <taxon>Endopterygota</taxon>
        <taxon>Diptera</taxon>
        <taxon>Brachycera</taxon>
        <taxon>Muscomorpha</taxon>
        <taxon>Hippoboscoidea</taxon>
        <taxon>Glossinidae</taxon>
        <taxon>Glossina</taxon>
    </lineage>
</organism>
<evidence type="ECO:0000256" key="1">
    <source>
        <dbReference type="SAM" id="Phobius"/>
    </source>
</evidence>
<accession>A0A1A9UVF6</accession>
<feature type="transmembrane region" description="Helical" evidence="1">
    <location>
        <begin position="62"/>
        <end position="82"/>
    </location>
</feature>
<reference evidence="2" key="1">
    <citation type="submission" date="2020-05" db="UniProtKB">
        <authorList>
            <consortium name="EnsemblMetazoa"/>
        </authorList>
    </citation>
    <scope>IDENTIFICATION</scope>
    <source>
        <strain evidence="2">TTRI</strain>
    </source>
</reference>
<dbReference type="EnsemblMetazoa" id="GAUT016928-RA">
    <property type="protein sequence ID" value="GAUT016928-PA"/>
    <property type="gene ID" value="GAUT016928"/>
</dbReference>
<protein>
    <submittedName>
        <fullName evidence="2">Uncharacterized protein</fullName>
    </submittedName>
</protein>
<dbReference type="AlphaFoldDB" id="A0A1A9UVF6"/>
<keyword evidence="3" id="KW-1185">Reference proteome</keyword>
<keyword evidence="1" id="KW-0472">Membrane</keyword>
<keyword evidence="1" id="KW-1133">Transmembrane helix</keyword>
<dbReference type="VEuPathDB" id="VectorBase:GAUT016928"/>
<evidence type="ECO:0000313" key="3">
    <source>
        <dbReference type="Proteomes" id="UP000078200"/>
    </source>
</evidence>
<proteinExistence type="predicted"/>
<sequence>MIAAVAVVNELLPLKAPVNRLDELDVIIEFCCCLLLFLLSCCSMDGGDGGSVQIAMGLYESFMWSPEITIITFIFMINIWVGSVETSSAKFKELAMPAMILVLPTPCEVAALYAAAK</sequence>
<feature type="transmembrane region" description="Helical" evidence="1">
    <location>
        <begin position="94"/>
        <end position="116"/>
    </location>
</feature>